<dbReference type="Proteomes" id="UP001239213">
    <property type="component" value="Unassembled WGS sequence"/>
</dbReference>
<organism evidence="2 3">
    <name type="scientific">Colletotrichum cuscutae</name>
    <dbReference type="NCBI Taxonomy" id="1209917"/>
    <lineage>
        <taxon>Eukaryota</taxon>
        <taxon>Fungi</taxon>
        <taxon>Dikarya</taxon>
        <taxon>Ascomycota</taxon>
        <taxon>Pezizomycotina</taxon>
        <taxon>Sordariomycetes</taxon>
        <taxon>Hypocreomycetidae</taxon>
        <taxon>Glomerellales</taxon>
        <taxon>Glomerellaceae</taxon>
        <taxon>Colletotrichum</taxon>
        <taxon>Colletotrichum acutatum species complex</taxon>
    </lineage>
</organism>
<proteinExistence type="predicted"/>
<keyword evidence="3" id="KW-1185">Reference proteome</keyword>
<evidence type="ECO:0000313" key="3">
    <source>
        <dbReference type="Proteomes" id="UP001239213"/>
    </source>
</evidence>
<dbReference type="EMBL" id="MPDP01000031">
    <property type="protein sequence ID" value="KAK1492155.1"/>
    <property type="molecule type" value="Genomic_DNA"/>
</dbReference>
<evidence type="ECO:0000256" key="1">
    <source>
        <dbReference type="SAM" id="MobiDB-lite"/>
    </source>
</evidence>
<sequence length="153" mass="16896">MVRLQTSQFLGCNQTTPSPKTSSAAAKPAQVACQTDSGITPVAYPHPWVHFSTEEHLYYPRISFLPQSWLTPDRAIPQVDHMRGAGPLRNPGSVRQFGGSVLARKLNRIPEALHDWRGYGRHGESRLAPAWRSSTQYGGGWLIGSECPGFLNN</sequence>
<name>A0AAI9YA16_9PEZI</name>
<gene>
    <name evidence="2" type="ORF">CCUS01_14117</name>
</gene>
<feature type="region of interest" description="Disordered" evidence="1">
    <location>
        <begin position="1"/>
        <end position="27"/>
    </location>
</feature>
<evidence type="ECO:0000313" key="2">
    <source>
        <dbReference type="EMBL" id="KAK1492155.1"/>
    </source>
</evidence>
<comment type="caution">
    <text evidence="2">The sequence shown here is derived from an EMBL/GenBank/DDBJ whole genome shotgun (WGS) entry which is preliminary data.</text>
</comment>
<accession>A0AAI9YA16</accession>
<feature type="compositionally biased region" description="Low complexity" evidence="1">
    <location>
        <begin position="15"/>
        <end position="27"/>
    </location>
</feature>
<reference evidence="2" key="1">
    <citation type="submission" date="2016-11" db="EMBL/GenBank/DDBJ databases">
        <title>The genome sequence of Colletotrichum cuscutae.</title>
        <authorList>
            <person name="Baroncelli R."/>
        </authorList>
    </citation>
    <scope>NUCLEOTIDE SEQUENCE</scope>
    <source>
        <strain evidence="2">IMI 304802</strain>
    </source>
</reference>
<feature type="compositionally biased region" description="Polar residues" evidence="1">
    <location>
        <begin position="1"/>
        <end position="14"/>
    </location>
</feature>
<dbReference type="AlphaFoldDB" id="A0AAI9YA16"/>
<protein>
    <submittedName>
        <fullName evidence="2">Uncharacterized protein</fullName>
    </submittedName>
</protein>